<evidence type="ECO:0000313" key="2">
    <source>
        <dbReference type="Proteomes" id="UP000199109"/>
    </source>
</evidence>
<proteinExistence type="predicted"/>
<keyword evidence="2" id="KW-1185">Reference proteome</keyword>
<dbReference type="EMBL" id="FNAO01000005">
    <property type="protein sequence ID" value="SDE44780.1"/>
    <property type="molecule type" value="Genomic_DNA"/>
</dbReference>
<dbReference type="AlphaFoldDB" id="A0A1G7D186"/>
<organism evidence="1 2">
    <name type="scientific">Pricia antarctica</name>
    <dbReference type="NCBI Taxonomy" id="641691"/>
    <lineage>
        <taxon>Bacteria</taxon>
        <taxon>Pseudomonadati</taxon>
        <taxon>Bacteroidota</taxon>
        <taxon>Flavobacteriia</taxon>
        <taxon>Flavobacteriales</taxon>
        <taxon>Flavobacteriaceae</taxon>
        <taxon>Pricia</taxon>
    </lineage>
</organism>
<name>A0A1G7D186_9FLAO</name>
<accession>A0A1G7D186</accession>
<dbReference type="Proteomes" id="UP000199109">
    <property type="component" value="Unassembled WGS sequence"/>
</dbReference>
<sequence length="87" mass="10012">MFNSLKTDVKLVHVNLPGINFMSTTKIQEEIDKFLRVALHGHLPDNIEVHQISDYAAEIGLYPYAKRSLRTLKALPLKAEADWYIFL</sequence>
<protein>
    <submittedName>
        <fullName evidence="1">Uncharacterized protein</fullName>
    </submittedName>
</protein>
<dbReference type="STRING" id="641691.SAMN05421636_105103"/>
<reference evidence="1 2" key="1">
    <citation type="submission" date="2016-10" db="EMBL/GenBank/DDBJ databases">
        <authorList>
            <person name="de Groot N.N."/>
        </authorList>
    </citation>
    <scope>NUCLEOTIDE SEQUENCE [LARGE SCALE GENOMIC DNA]</scope>
    <source>
        <strain evidence="1 2">DSM 23421</strain>
    </source>
</reference>
<evidence type="ECO:0000313" key="1">
    <source>
        <dbReference type="EMBL" id="SDE44780.1"/>
    </source>
</evidence>
<gene>
    <name evidence="1" type="ORF">SAMN05421636_105103</name>
</gene>